<dbReference type="OrthoDB" id="7882888at2759"/>
<reference evidence="3" key="1">
    <citation type="submission" date="2025-08" db="UniProtKB">
        <authorList>
            <consortium name="RefSeq"/>
        </authorList>
    </citation>
    <scope>IDENTIFICATION</scope>
    <source>
        <strain evidence="3">11010-0011.00</strain>
        <tissue evidence="3">Whole body</tissue>
    </source>
</reference>
<keyword evidence="2" id="KW-1185">Reference proteome</keyword>
<evidence type="ECO:0000313" key="3">
    <source>
        <dbReference type="RefSeq" id="XP_030381864.1"/>
    </source>
</evidence>
<feature type="domain" description="DUF4777" evidence="1">
    <location>
        <begin position="3"/>
        <end position="67"/>
    </location>
</feature>
<dbReference type="AlphaFoldDB" id="A0A6J2U0I7"/>
<proteinExistence type="predicted"/>
<evidence type="ECO:0000259" key="1">
    <source>
        <dbReference type="Pfam" id="PF16007"/>
    </source>
</evidence>
<protein>
    <submittedName>
        <fullName evidence="3">Uncharacterized protein LOC115629524</fullName>
    </submittedName>
</protein>
<organism evidence="2 3">
    <name type="scientific">Drosophila lebanonensis</name>
    <name type="common">Fruit fly</name>
    <name type="synonym">Scaptodrosophila lebanonensis</name>
    <dbReference type="NCBI Taxonomy" id="7225"/>
    <lineage>
        <taxon>Eukaryota</taxon>
        <taxon>Metazoa</taxon>
        <taxon>Ecdysozoa</taxon>
        <taxon>Arthropoda</taxon>
        <taxon>Hexapoda</taxon>
        <taxon>Insecta</taxon>
        <taxon>Pterygota</taxon>
        <taxon>Neoptera</taxon>
        <taxon>Endopterygota</taxon>
        <taxon>Diptera</taxon>
        <taxon>Brachycera</taxon>
        <taxon>Muscomorpha</taxon>
        <taxon>Ephydroidea</taxon>
        <taxon>Drosophilidae</taxon>
        <taxon>Scaptodrosophila</taxon>
    </lineage>
</organism>
<dbReference type="GeneID" id="115629524"/>
<dbReference type="RefSeq" id="XP_030381864.1">
    <property type="nucleotide sequence ID" value="XM_030526004.1"/>
</dbReference>
<sequence length="102" mass="12071">MSRYYYGDQILDAFIIFRRPLTMDEVIGYVAEITNKSVAEIRLDVDNTLTAAWAYGFVKRQNNQYTLSSGVWDHDDPTQNKREKHQHIKLLLKTKWQYFAPL</sequence>
<gene>
    <name evidence="3" type="primary">LOC115629524</name>
</gene>
<name>A0A6J2U0I7_DROLE</name>
<dbReference type="Proteomes" id="UP000504634">
    <property type="component" value="Unplaced"/>
</dbReference>
<evidence type="ECO:0000313" key="2">
    <source>
        <dbReference type="Proteomes" id="UP000504634"/>
    </source>
</evidence>
<dbReference type="Pfam" id="PF16007">
    <property type="entry name" value="DUF4777"/>
    <property type="match status" value="1"/>
</dbReference>
<accession>A0A6J2U0I7</accession>
<dbReference type="InterPro" id="IPR031957">
    <property type="entry name" value="DUF4777"/>
</dbReference>